<dbReference type="PANTHER" id="PTHR11070">
    <property type="entry name" value="UVRD / RECB / PCRA DNA HELICASE FAMILY MEMBER"/>
    <property type="match status" value="1"/>
</dbReference>
<proteinExistence type="inferred from homology"/>
<dbReference type="PROSITE" id="PS51198">
    <property type="entry name" value="UVRD_HELICASE_ATP_BIND"/>
    <property type="match status" value="1"/>
</dbReference>
<dbReference type="RefSeq" id="WP_075442196.1">
    <property type="nucleotide sequence ID" value="NZ_FOQK01000003.1"/>
</dbReference>
<dbReference type="GO" id="GO:0043138">
    <property type="term" value="F:3'-5' DNA helicase activity"/>
    <property type="evidence" value="ECO:0007669"/>
    <property type="project" value="UniProtKB-EC"/>
</dbReference>
<evidence type="ECO:0000256" key="3">
    <source>
        <dbReference type="ARBA" id="ARBA00022801"/>
    </source>
</evidence>
<evidence type="ECO:0000256" key="10">
    <source>
        <dbReference type="ARBA" id="ARBA00034808"/>
    </source>
</evidence>
<dbReference type="EC" id="5.6.2.4" evidence="10"/>
<keyword evidence="8" id="KW-0413">Isomerase</keyword>
<dbReference type="AlphaFoldDB" id="A0A1I3CFQ3"/>
<keyword evidence="4 12" id="KW-0347">Helicase</keyword>
<keyword evidence="7" id="KW-0238">DNA-binding</keyword>
<dbReference type="EMBL" id="FOQK01000003">
    <property type="protein sequence ID" value="SFH73337.1"/>
    <property type="molecule type" value="Genomic_DNA"/>
</dbReference>
<evidence type="ECO:0000256" key="11">
    <source>
        <dbReference type="ARBA" id="ARBA00048988"/>
    </source>
</evidence>
<evidence type="ECO:0000256" key="1">
    <source>
        <dbReference type="ARBA" id="ARBA00009922"/>
    </source>
</evidence>
<organism evidence="15 16">
    <name type="scientific">Selenomonas ruminantium</name>
    <dbReference type="NCBI Taxonomy" id="971"/>
    <lineage>
        <taxon>Bacteria</taxon>
        <taxon>Bacillati</taxon>
        <taxon>Bacillota</taxon>
        <taxon>Negativicutes</taxon>
        <taxon>Selenomonadales</taxon>
        <taxon>Selenomonadaceae</taxon>
        <taxon>Selenomonas</taxon>
    </lineage>
</organism>
<name>A0A1I3CFQ3_SELRU</name>
<evidence type="ECO:0000259" key="13">
    <source>
        <dbReference type="PROSITE" id="PS51198"/>
    </source>
</evidence>
<evidence type="ECO:0000256" key="12">
    <source>
        <dbReference type="PROSITE-ProRule" id="PRU00560"/>
    </source>
</evidence>
<dbReference type="Pfam" id="PF00580">
    <property type="entry name" value="UvrD-helicase"/>
    <property type="match status" value="1"/>
</dbReference>
<evidence type="ECO:0000256" key="5">
    <source>
        <dbReference type="ARBA" id="ARBA00022839"/>
    </source>
</evidence>
<keyword evidence="5" id="KW-0540">Nuclease</keyword>
<accession>A0A1I3CFQ3</accession>
<dbReference type="Gene3D" id="3.30.160.800">
    <property type="match status" value="1"/>
</dbReference>
<dbReference type="Gene3D" id="1.10.486.10">
    <property type="entry name" value="PCRA, domain 4"/>
    <property type="match status" value="2"/>
</dbReference>
<dbReference type="FunFam" id="3.30.420.10:FF:000045">
    <property type="entry name" value="3'-5' exonuclease DinG"/>
    <property type="match status" value="1"/>
</dbReference>
<feature type="domain" description="UvrD-like helicase ATP-binding" evidence="13">
    <location>
        <begin position="6"/>
        <end position="312"/>
    </location>
</feature>
<dbReference type="GO" id="GO:0005524">
    <property type="term" value="F:ATP binding"/>
    <property type="evidence" value="ECO:0007669"/>
    <property type="project" value="UniProtKB-UniRule"/>
</dbReference>
<dbReference type="GO" id="GO:0003677">
    <property type="term" value="F:DNA binding"/>
    <property type="evidence" value="ECO:0007669"/>
    <property type="project" value="UniProtKB-KW"/>
</dbReference>
<dbReference type="SMART" id="SM00479">
    <property type="entry name" value="EXOIII"/>
    <property type="match status" value="1"/>
</dbReference>
<dbReference type="Pfam" id="PF13361">
    <property type="entry name" value="UvrD_C"/>
    <property type="match status" value="1"/>
</dbReference>
<comment type="catalytic activity">
    <reaction evidence="11">
        <text>ATP + H2O = ADP + phosphate + H(+)</text>
        <dbReference type="Rhea" id="RHEA:13065"/>
        <dbReference type="ChEBI" id="CHEBI:15377"/>
        <dbReference type="ChEBI" id="CHEBI:15378"/>
        <dbReference type="ChEBI" id="CHEBI:30616"/>
        <dbReference type="ChEBI" id="CHEBI:43474"/>
        <dbReference type="ChEBI" id="CHEBI:456216"/>
        <dbReference type="EC" id="5.6.2.4"/>
    </reaction>
</comment>
<dbReference type="Proteomes" id="UP000183639">
    <property type="component" value="Unassembled WGS sequence"/>
</dbReference>
<evidence type="ECO:0000313" key="16">
    <source>
        <dbReference type="Proteomes" id="UP000183639"/>
    </source>
</evidence>
<dbReference type="InterPro" id="IPR027417">
    <property type="entry name" value="P-loop_NTPase"/>
</dbReference>
<reference evidence="15 16" key="1">
    <citation type="submission" date="2016-10" db="EMBL/GenBank/DDBJ databases">
        <authorList>
            <person name="de Groot N.N."/>
        </authorList>
    </citation>
    <scope>NUCLEOTIDE SEQUENCE [LARGE SCALE GENOMIC DNA]</scope>
    <source>
        <strain evidence="15 16">Z108</strain>
    </source>
</reference>
<gene>
    <name evidence="15" type="ORF">SAMN04487861_103110</name>
</gene>
<sequence length="864" mass="99217">MEEDFSELNEQQRQAVEELSANILLLAPAGTGKTNTLACRIANILAKEKALPEEILCLTFTNKACREMRERVEARAGEAGSRVVVRTFHGFCYDVIKTEAKRHSDLFADFTIFDETDCRGLLKDILAAEWPLMAVQNLVAQLKEKRAAYGYYSEDAAEDYRRTLAQLIQREAGAVKALAVDDSYHYYARLFSGWQDWGPSLTAEYDQRLHGLHGLDFTDLIVNAGQLLAQEAVAVKWARRFSYINIDEVQDTSELEYGIIASIFGSSRLLLCGDYFQTIYEWRGSHPEQVLRSYQQEYHPRRIVLHENYRSTQVLLNASFASLQALFPERVSALYPDGLQAVSQEHGEKIVFKGVMDMAEEAQWIYYAIQQLPVQDYARVCILTRSNRYNKDLSAYFRSLGRLQPENQRLPFMLIDEMKFFRRQEVKDVLAFLRLIANKHDVSSLVRILNRFGEGIGPATIRKLSSAEYRRAGIRLTDFIDPFARRDGDPFQLLQDALAQENIVVFDVEATGVDTTRDEIIQIAGIRLGKDGSIKQEFQRVLRPTRRVGDSVRVHKMSDEWLAQHGQDPAQVLQEFCEFAAGSVIVGHNVTYDLRILGSHLARLGLPQLSYICYYDTLDIFRRFYPNLPNHKLEFLGDYCKVSHKSSHDALDDIKATAEILMFALQRDIGPQSAQRREYFAVWQEKFAGLAGLIDSFRQRAGDMRPWQLLGKIVVEAGISEYYTQHKEYQRVENLRDLFRQARDLDDESIRPLDAIERFLRFTTLSNTELDALTKKPQIPIITVHQAKGSEFDYVFLAGMQAGTFPGFQAEKSGKLAEEERLFYVAITRARKQLFVSWCQQRYGHYVHQSPFLATIPRQYVQNM</sequence>
<keyword evidence="6 12" id="KW-0067">ATP-binding</keyword>
<comment type="catalytic activity">
    <reaction evidence="9">
        <text>Couples ATP hydrolysis with the unwinding of duplex DNA by translocating in the 3'-5' direction.</text>
        <dbReference type="EC" id="5.6.2.4"/>
    </reaction>
</comment>
<evidence type="ECO:0000256" key="8">
    <source>
        <dbReference type="ARBA" id="ARBA00023235"/>
    </source>
</evidence>
<dbReference type="InterPro" id="IPR036397">
    <property type="entry name" value="RNaseH_sf"/>
</dbReference>
<keyword evidence="2 12" id="KW-0547">Nucleotide-binding</keyword>
<dbReference type="InterPro" id="IPR014016">
    <property type="entry name" value="UvrD-like_ATP-bd"/>
</dbReference>
<dbReference type="InterPro" id="IPR012337">
    <property type="entry name" value="RNaseH-like_sf"/>
</dbReference>
<evidence type="ECO:0000256" key="2">
    <source>
        <dbReference type="ARBA" id="ARBA00022741"/>
    </source>
</evidence>
<dbReference type="PROSITE" id="PS51217">
    <property type="entry name" value="UVRD_HELICASE_CTER"/>
    <property type="match status" value="1"/>
</dbReference>
<evidence type="ECO:0000259" key="14">
    <source>
        <dbReference type="PROSITE" id="PS51217"/>
    </source>
</evidence>
<dbReference type="SUPFAM" id="SSF52540">
    <property type="entry name" value="P-loop containing nucleoside triphosphate hydrolases"/>
    <property type="match status" value="1"/>
</dbReference>
<keyword evidence="5" id="KW-0269">Exonuclease</keyword>
<dbReference type="Gene3D" id="3.40.50.300">
    <property type="entry name" value="P-loop containing nucleotide triphosphate hydrolases"/>
    <property type="match status" value="2"/>
</dbReference>
<dbReference type="InterPro" id="IPR000212">
    <property type="entry name" value="DNA_helicase_UvrD/REP"/>
</dbReference>
<feature type="binding site" evidence="12">
    <location>
        <begin position="27"/>
        <end position="34"/>
    </location>
    <ligand>
        <name>ATP</name>
        <dbReference type="ChEBI" id="CHEBI:30616"/>
    </ligand>
</feature>
<evidence type="ECO:0000256" key="9">
    <source>
        <dbReference type="ARBA" id="ARBA00034617"/>
    </source>
</evidence>
<dbReference type="Pfam" id="PF00929">
    <property type="entry name" value="RNase_T"/>
    <property type="match status" value="1"/>
</dbReference>
<dbReference type="GO" id="GO:0033202">
    <property type="term" value="C:DNA helicase complex"/>
    <property type="evidence" value="ECO:0007669"/>
    <property type="project" value="TreeGrafter"/>
</dbReference>
<evidence type="ECO:0000313" key="15">
    <source>
        <dbReference type="EMBL" id="SFH73337.1"/>
    </source>
</evidence>
<dbReference type="SUPFAM" id="SSF53098">
    <property type="entry name" value="Ribonuclease H-like"/>
    <property type="match status" value="1"/>
</dbReference>
<evidence type="ECO:0000256" key="7">
    <source>
        <dbReference type="ARBA" id="ARBA00023125"/>
    </source>
</evidence>
<dbReference type="Gene3D" id="1.10.10.160">
    <property type="match status" value="1"/>
</dbReference>
<dbReference type="Gene3D" id="3.30.420.10">
    <property type="entry name" value="Ribonuclease H-like superfamily/Ribonuclease H"/>
    <property type="match status" value="1"/>
</dbReference>
<dbReference type="InterPro" id="IPR014017">
    <property type="entry name" value="DNA_helicase_UvrD-like_C"/>
</dbReference>
<dbReference type="PANTHER" id="PTHR11070:SF2">
    <property type="entry name" value="ATP-DEPENDENT DNA HELICASE SRS2"/>
    <property type="match status" value="1"/>
</dbReference>
<dbReference type="CDD" id="cd17932">
    <property type="entry name" value="DEXQc_UvrD"/>
    <property type="match status" value="1"/>
</dbReference>
<keyword evidence="3 12" id="KW-0378">Hydrolase</keyword>
<dbReference type="GO" id="GO:0000725">
    <property type="term" value="P:recombinational repair"/>
    <property type="evidence" value="ECO:0007669"/>
    <property type="project" value="TreeGrafter"/>
</dbReference>
<dbReference type="GO" id="GO:0016887">
    <property type="term" value="F:ATP hydrolysis activity"/>
    <property type="evidence" value="ECO:0007669"/>
    <property type="project" value="RHEA"/>
</dbReference>
<dbReference type="CDD" id="cd06127">
    <property type="entry name" value="DEDDh"/>
    <property type="match status" value="1"/>
</dbReference>
<evidence type="ECO:0000256" key="4">
    <source>
        <dbReference type="ARBA" id="ARBA00022806"/>
    </source>
</evidence>
<protein>
    <recommendedName>
        <fullName evidence="10">DNA 3'-5' helicase</fullName>
        <ecNumber evidence="10">5.6.2.4</ecNumber>
    </recommendedName>
</protein>
<dbReference type="InterPro" id="IPR013986">
    <property type="entry name" value="DExx_box_DNA_helicase_dom_sf"/>
</dbReference>
<comment type="similarity">
    <text evidence="1">Belongs to the helicase family. UvrD subfamily.</text>
</comment>
<evidence type="ECO:0000256" key="6">
    <source>
        <dbReference type="ARBA" id="ARBA00022840"/>
    </source>
</evidence>
<dbReference type="GO" id="GO:0005829">
    <property type="term" value="C:cytosol"/>
    <property type="evidence" value="ECO:0007669"/>
    <property type="project" value="TreeGrafter"/>
</dbReference>
<dbReference type="InterPro" id="IPR013520">
    <property type="entry name" value="Ribonucl_H"/>
</dbReference>
<dbReference type="GO" id="GO:0004527">
    <property type="term" value="F:exonuclease activity"/>
    <property type="evidence" value="ECO:0007669"/>
    <property type="project" value="UniProtKB-KW"/>
</dbReference>
<feature type="domain" description="UvrD-like helicase C-terminal" evidence="14">
    <location>
        <begin position="318"/>
        <end position="789"/>
    </location>
</feature>
<dbReference type="OrthoDB" id="9810135at2"/>